<dbReference type="InterPro" id="IPR051044">
    <property type="entry name" value="MAG_DAG_Lipase"/>
</dbReference>
<dbReference type="Proteomes" id="UP000241074">
    <property type="component" value="Chromosome"/>
</dbReference>
<dbReference type="InterPro" id="IPR029058">
    <property type="entry name" value="AB_hydrolase_fold"/>
</dbReference>
<dbReference type="SUPFAM" id="SSF53335">
    <property type="entry name" value="S-adenosyl-L-methionine-dependent methyltransferases"/>
    <property type="match status" value="1"/>
</dbReference>
<accession>A0A2P1PQ62</accession>
<evidence type="ECO:0000313" key="4">
    <source>
        <dbReference type="Proteomes" id="UP000241074"/>
    </source>
</evidence>
<dbReference type="KEGG" id="xba:C7S18_07145"/>
<protein>
    <submittedName>
        <fullName evidence="3">Uncharacterized protein</fullName>
    </submittedName>
</protein>
<reference evidence="3 4" key="1">
    <citation type="submission" date="2018-03" db="EMBL/GenBank/DDBJ databases">
        <title>Ahniella affigens gen. nov., sp. nov., a gammaproteobacterium isolated from sandy soil near a stream.</title>
        <authorList>
            <person name="Ko Y."/>
            <person name="Kim J.-H."/>
        </authorList>
    </citation>
    <scope>NUCLEOTIDE SEQUENCE [LARGE SCALE GENOMIC DNA]</scope>
    <source>
        <strain evidence="3 4">D13</strain>
    </source>
</reference>
<feature type="domain" description="Methyltransferase" evidence="2">
    <location>
        <begin position="282"/>
        <end position="589"/>
    </location>
</feature>
<proteinExistence type="predicted"/>
<name>A0A2P1PQ62_9GAMM</name>
<dbReference type="PANTHER" id="PTHR11614">
    <property type="entry name" value="PHOSPHOLIPASE-RELATED"/>
    <property type="match status" value="1"/>
</dbReference>
<sequence>MSEAVQTDAATDAGSVQTARFRVHDGLDLFYQYRVPTAPRGAVVLLHRGHEHSGRMLHVADELGLPDLAYFAYDARGLGQSPGVRGDAPDFATLVRDLETFVTHIQQHHGIARADIVVVAQSVGAVVASAWAHDYAPKIRGLVLASPAFSVKLYVPFARPGLALLHQWFGNFFVNSYVKARFLTHDAVRIQSYEQDPLITRPISVRILLGLYEAADRVVADSSAILLPTQLLISGADWVVRAEPQHRFFAGLANPRKECHVFKGLYHDTLGERDRAPVMSKMRTFIKGLFEQPTPPLDVCNADRLGPTFDEAQALAKPLPAWSPRAWYWSVTRLGLRVGAWVSKGLALGQETGFDSGSTLDYIYQNQARGWPILGTLIDRVYLNAIGWRGIRIRKLHLEELLHQAVNRLHQQRQPVRLVDIAAGHGRYVVDAVKRLTSKPDHMLLRDYSERNVRDGQALINAAGLGSRAHFALGDAFDRENLAALVPAPTLAIVSGLYELFPDNHAVAQSLAGLADVMPRGSYLIYTCQPWHPQLELIARALTSHRQGQAWVMRRRSQAEMDQLVAAAGFEKVEQRIDSFGIFTVSLAFKQ</sequence>
<dbReference type="Gene3D" id="3.40.50.150">
    <property type="entry name" value="Vaccinia Virus protein VP39"/>
    <property type="match status" value="1"/>
</dbReference>
<dbReference type="FunFam" id="3.40.50.1820:FF:000201">
    <property type="entry name" value="Alpha/beta fold hydrolase"/>
    <property type="match status" value="1"/>
</dbReference>
<feature type="domain" description="Serine aminopeptidase S33" evidence="1">
    <location>
        <begin position="38"/>
        <end position="274"/>
    </location>
</feature>
<dbReference type="SUPFAM" id="SSF53474">
    <property type="entry name" value="alpha/beta-Hydrolases"/>
    <property type="match status" value="1"/>
</dbReference>
<dbReference type="InterPro" id="IPR029063">
    <property type="entry name" value="SAM-dependent_MTases_sf"/>
</dbReference>
<dbReference type="InterPro" id="IPR022744">
    <property type="entry name" value="MeTrfase_dom_put"/>
</dbReference>
<dbReference type="Pfam" id="PF12146">
    <property type="entry name" value="Hydrolase_4"/>
    <property type="match status" value="1"/>
</dbReference>
<organism evidence="3 4">
    <name type="scientific">Ahniella affigens</name>
    <dbReference type="NCBI Taxonomy" id="2021234"/>
    <lineage>
        <taxon>Bacteria</taxon>
        <taxon>Pseudomonadati</taxon>
        <taxon>Pseudomonadota</taxon>
        <taxon>Gammaproteobacteria</taxon>
        <taxon>Lysobacterales</taxon>
        <taxon>Rhodanobacteraceae</taxon>
        <taxon>Ahniella</taxon>
    </lineage>
</organism>
<dbReference type="OrthoDB" id="9806902at2"/>
<evidence type="ECO:0000259" key="1">
    <source>
        <dbReference type="Pfam" id="PF12146"/>
    </source>
</evidence>
<reference evidence="3 4" key="2">
    <citation type="submission" date="2018-03" db="EMBL/GenBank/DDBJ databases">
        <authorList>
            <person name="Keele B.F."/>
        </authorList>
    </citation>
    <scope>NUCLEOTIDE SEQUENCE [LARGE SCALE GENOMIC DNA]</scope>
    <source>
        <strain evidence="3 4">D13</strain>
    </source>
</reference>
<keyword evidence="4" id="KW-1185">Reference proteome</keyword>
<dbReference type="AlphaFoldDB" id="A0A2P1PQ62"/>
<dbReference type="Gene3D" id="3.40.50.1820">
    <property type="entry name" value="alpha/beta hydrolase"/>
    <property type="match status" value="1"/>
</dbReference>
<dbReference type="Pfam" id="PF12147">
    <property type="entry name" value="Methyltransf_20"/>
    <property type="match status" value="1"/>
</dbReference>
<dbReference type="RefSeq" id="WP_106890911.1">
    <property type="nucleotide sequence ID" value="NZ_CP027860.1"/>
</dbReference>
<evidence type="ECO:0000313" key="3">
    <source>
        <dbReference type="EMBL" id="AVP96986.1"/>
    </source>
</evidence>
<dbReference type="InterPro" id="IPR022742">
    <property type="entry name" value="Hydrolase_4"/>
</dbReference>
<gene>
    <name evidence="3" type="ORF">C7S18_07145</name>
</gene>
<dbReference type="EMBL" id="CP027860">
    <property type="protein sequence ID" value="AVP96986.1"/>
    <property type="molecule type" value="Genomic_DNA"/>
</dbReference>
<evidence type="ECO:0000259" key="2">
    <source>
        <dbReference type="Pfam" id="PF12147"/>
    </source>
</evidence>